<dbReference type="CDD" id="cd06257">
    <property type="entry name" value="DnaJ"/>
    <property type="match status" value="1"/>
</dbReference>
<sequence>MSSSAASTPMPARLESVFYELLGELNACGHQAATLLERTSLPGWSRRSLFYFLGYVAKAEGRVTETDIRFAESLMKALRLSQRQRRLAIEHFREGKQAESISRRRGMRLRMTQRAVPRPAIQIVLCLCHAAQLHGAPSKNRRYRCEDAIDRTGLPVELMDIILDSYAQKVWITQPELKPAPTSYEQACKLLGVDRSAPFDELKRAYRRRVSESHPDKLGSGLSEKEYALAKERLHRYQLAWELIKRREKVRSS</sequence>
<evidence type="ECO:0000313" key="3">
    <source>
        <dbReference type="EMBL" id="ENO15715.1"/>
    </source>
</evidence>
<dbReference type="SMART" id="SM00271">
    <property type="entry name" value="DnaJ"/>
    <property type="match status" value="1"/>
</dbReference>
<dbReference type="PRINTS" id="PR00625">
    <property type="entry name" value="JDOMAIN"/>
</dbReference>
<dbReference type="PROSITE" id="PS50076">
    <property type="entry name" value="DNAJ_2"/>
    <property type="match status" value="1"/>
</dbReference>
<dbReference type="OrthoDB" id="9782583at2"/>
<evidence type="ECO:0000259" key="2">
    <source>
        <dbReference type="PROSITE" id="PS50076"/>
    </source>
</evidence>
<feature type="domain" description="J" evidence="2">
    <location>
        <begin position="186"/>
        <end position="253"/>
    </location>
</feature>
<dbReference type="Gene3D" id="1.10.287.110">
    <property type="entry name" value="DnaJ domain"/>
    <property type="match status" value="1"/>
</dbReference>
<dbReference type="Proteomes" id="UP000013165">
    <property type="component" value="Unassembled WGS sequence"/>
</dbReference>
<dbReference type="STRING" id="626887.J057_10201"/>
<name>N6VZM4_9GAMM</name>
<protein>
    <submittedName>
        <fullName evidence="3">Molecular chaperone DjlA</fullName>
    </submittedName>
</protein>
<accession>N6VZM4</accession>
<evidence type="ECO:0000256" key="1">
    <source>
        <dbReference type="ARBA" id="ARBA00023186"/>
    </source>
</evidence>
<keyword evidence="1" id="KW-0143">Chaperone</keyword>
<dbReference type="SUPFAM" id="SSF158682">
    <property type="entry name" value="TerB-like"/>
    <property type="match status" value="1"/>
</dbReference>
<dbReference type="HOGENOM" id="CLU_1106123_0_0_6"/>
<proteinExistence type="predicted"/>
<dbReference type="InterPro" id="IPR036869">
    <property type="entry name" value="J_dom_sf"/>
</dbReference>
<dbReference type="RefSeq" id="WP_004580006.1">
    <property type="nucleotide sequence ID" value="NZ_AP028878.1"/>
</dbReference>
<dbReference type="PATRIC" id="fig|626887.3.peg.2045"/>
<dbReference type="InterPro" id="IPR001623">
    <property type="entry name" value="DnaJ_domain"/>
</dbReference>
<keyword evidence="4" id="KW-1185">Reference proteome</keyword>
<gene>
    <name evidence="3" type="ORF">J057_10201</name>
</gene>
<reference evidence="3 4" key="1">
    <citation type="journal article" date="2013" name="Genome Announc.">
        <title>Genome Sequence of the Polycyclic Aromatic Hydrocarbon-Degrading Bacterium Strain Marinobacter nanhaiticus D15-8WT.</title>
        <authorList>
            <person name="Cui Z."/>
            <person name="Gao W."/>
            <person name="Li Q."/>
            <person name="Xu G."/>
            <person name="Zheng L."/>
        </authorList>
    </citation>
    <scope>NUCLEOTIDE SEQUENCE [LARGE SCALE GENOMIC DNA]</scope>
    <source>
        <strain evidence="3 4">D15-8W</strain>
    </source>
</reference>
<dbReference type="eggNOG" id="COG1076">
    <property type="taxonomic scope" value="Bacteria"/>
</dbReference>
<comment type="caution">
    <text evidence="3">The sequence shown here is derived from an EMBL/GenBank/DDBJ whole genome shotgun (WGS) entry which is preliminary data.</text>
</comment>
<organism evidence="3 4">
    <name type="scientific">Marinobacter nanhaiticus D15-8W</name>
    <dbReference type="NCBI Taxonomy" id="626887"/>
    <lineage>
        <taxon>Bacteria</taxon>
        <taxon>Pseudomonadati</taxon>
        <taxon>Pseudomonadota</taxon>
        <taxon>Gammaproteobacteria</taxon>
        <taxon>Pseudomonadales</taxon>
        <taxon>Marinobacteraceae</taxon>
        <taxon>Marinobacter</taxon>
    </lineage>
</organism>
<dbReference type="Gene3D" id="1.10.3680.10">
    <property type="entry name" value="TerB-like"/>
    <property type="match status" value="1"/>
</dbReference>
<dbReference type="SUPFAM" id="SSF46565">
    <property type="entry name" value="Chaperone J-domain"/>
    <property type="match status" value="1"/>
</dbReference>
<evidence type="ECO:0000313" key="4">
    <source>
        <dbReference type="Proteomes" id="UP000013165"/>
    </source>
</evidence>
<dbReference type="AlphaFoldDB" id="N6VZM4"/>
<dbReference type="EMBL" id="APLQ01000011">
    <property type="protein sequence ID" value="ENO15715.1"/>
    <property type="molecule type" value="Genomic_DNA"/>
</dbReference>
<dbReference type="InterPro" id="IPR029024">
    <property type="entry name" value="TerB-like"/>
</dbReference>